<organism evidence="1 2">
    <name type="scientific">Chaetomium tenue</name>
    <dbReference type="NCBI Taxonomy" id="1854479"/>
    <lineage>
        <taxon>Eukaryota</taxon>
        <taxon>Fungi</taxon>
        <taxon>Dikarya</taxon>
        <taxon>Ascomycota</taxon>
        <taxon>Pezizomycotina</taxon>
        <taxon>Sordariomycetes</taxon>
        <taxon>Sordariomycetidae</taxon>
        <taxon>Sordariales</taxon>
        <taxon>Chaetomiaceae</taxon>
        <taxon>Chaetomium</taxon>
    </lineage>
</organism>
<proteinExistence type="predicted"/>
<sequence length="864" mass="94360">MSTPPPPPPPRRWLPPWTDLLTIPIPKPPTTTTPLNILNPTATTTTTITALLAVAICHWQVGLEGQAAECLSEVVCWGVLGAGEGEGGRGGGGVGEGGSGSGRVASGWSLGVVALALGVVSAFAAEIGALVLFPVLTPLLLLAERRFRPGAQEPEPGLAALTNSVWGMALVALVAVLAVVRGASVELLLLIIPLAALLVVYVALIPRTDGPRLLPCIPDLELAIPALATRVVVVLTGVLGIQVYIFGIHSIHLGFTTYLLGLLKAGFWYFAIQTARHTSWCTVTAIGTFGLVASRDPWIQRSELEAVSPVIASLLVLAQIIFMLPKQSKGRWALWALLLLSLVPYLASIVAIQQANLSALHSAEHPIEVLVRTAKADFEQMLERQSKTYTAAVDEYKRRYGVEPPPGFKEWYQYAVDNESPIIDEFDMIYESVSPFWRVSGGEVVQIMHDAHKTPDIDLWLCSFSGATAETSCEHPTRSSDRHTTDMFNKLLGDLKGVLPDAKFLVNHLDEPRVVMAPGASNKIPFSVTDLSEKPTWDEVTKFCTTPPQKARDSPLEALGLPFVTNRTTTLDLCKHPEYAYTHGLFQAPPSFKLIEGLVPVLSTGAPSTMSDILIPSPAYIVEPEFLYDPAADLPWESKSNQLYWTGSTTGAVASSTHDWRGFHRQRFLSLTQNLPPNNNDQPHQQHTYLHQTPTHQLTTSKSNFLNPRHYLTAPTRLFQCTHPLPCRQQRAHFRTLPWQPRDAALAHKLAFDLDGNGISGRYLKLLASRTAVLKQTVLREWHDERLRAWVHYVPVSGGMGEVAEVVGWFLGTERGGGVARGIGEGGGEWIGKGVREVDVRLFLWRLVLELARVGDVGRGVLKG</sequence>
<reference evidence="1 2" key="1">
    <citation type="journal article" date="2021" name="Nat. Commun.">
        <title>Genetic determinants of endophytism in the Arabidopsis root mycobiome.</title>
        <authorList>
            <person name="Mesny F."/>
            <person name="Miyauchi S."/>
            <person name="Thiergart T."/>
            <person name="Pickel B."/>
            <person name="Atanasova L."/>
            <person name="Karlsson M."/>
            <person name="Huettel B."/>
            <person name="Barry K.W."/>
            <person name="Haridas S."/>
            <person name="Chen C."/>
            <person name="Bauer D."/>
            <person name="Andreopoulos W."/>
            <person name="Pangilinan J."/>
            <person name="LaButti K."/>
            <person name="Riley R."/>
            <person name="Lipzen A."/>
            <person name="Clum A."/>
            <person name="Drula E."/>
            <person name="Henrissat B."/>
            <person name="Kohler A."/>
            <person name="Grigoriev I.V."/>
            <person name="Martin F.M."/>
            <person name="Hacquard S."/>
        </authorList>
    </citation>
    <scope>NUCLEOTIDE SEQUENCE [LARGE SCALE GENOMIC DNA]</scope>
    <source>
        <strain evidence="1 2">MPI-SDFR-AT-0079</strain>
    </source>
</reference>
<evidence type="ECO:0000313" key="1">
    <source>
        <dbReference type="EMBL" id="KAH6622723.1"/>
    </source>
</evidence>
<comment type="caution">
    <text evidence="1">The sequence shown here is derived from an EMBL/GenBank/DDBJ whole genome shotgun (WGS) entry which is preliminary data.</text>
</comment>
<dbReference type="Proteomes" id="UP000724584">
    <property type="component" value="Unassembled WGS sequence"/>
</dbReference>
<name>A0ACB7NYN5_9PEZI</name>
<evidence type="ECO:0000313" key="2">
    <source>
        <dbReference type="Proteomes" id="UP000724584"/>
    </source>
</evidence>
<dbReference type="EMBL" id="JAGIZQ010000006">
    <property type="protein sequence ID" value="KAH6622723.1"/>
    <property type="molecule type" value="Genomic_DNA"/>
</dbReference>
<accession>A0ACB7NYN5</accession>
<keyword evidence="2" id="KW-1185">Reference proteome</keyword>
<gene>
    <name evidence="1" type="ORF">F5144DRAFT_622861</name>
</gene>
<protein>
    <submittedName>
        <fullName evidence="1">Uncharacterized protein</fullName>
    </submittedName>
</protein>